<dbReference type="OrthoDB" id="1056348at2759"/>
<organism evidence="7 8">
    <name type="scientific">Brassica carinata</name>
    <name type="common">Ethiopian mustard</name>
    <name type="synonym">Abyssinian cabbage</name>
    <dbReference type="NCBI Taxonomy" id="52824"/>
    <lineage>
        <taxon>Eukaryota</taxon>
        <taxon>Viridiplantae</taxon>
        <taxon>Streptophyta</taxon>
        <taxon>Embryophyta</taxon>
        <taxon>Tracheophyta</taxon>
        <taxon>Spermatophyta</taxon>
        <taxon>Magnoliopsida</taxon>
        <taxon>eudicotyledons</taxon>
        <taxon>Gunneridae</taxon>
        <taxon>Pentapetalae</taxon>
        <taxon>rosids</taxon>
        <taxon>malvids</taxon>
        <taxon>Brassicales</taxon>
        <taxon>Brassicaceae</taxon>
        <taxon>Brassiceae</taxon>
        <taxon>Brassica</taxon>
    </lineage>
</organism>
<comment type="caution">
    <text evidence="7">The sequence shown here is derived from an EMBL/GenBank/DDBJ whole genome shotgun (WGS) entry which is preliminary data.</text>
</comment>
<comment type="similarity">
    <text evidence="2 6">Belongs to the plant self-incompatibility (S1) protein family.</text>
</comment>
<feature type="chain" id="PRO_5036518912" description="S-protein homolog" evidence="6">
    <location>
        <begin position="20"/>
        <end position="176"/>
    </location>
</feature>
<evidence type="ECO:0000256" key="2">
    <source>
        <dbReference type="ARBA" id="ARBA00005581"/>
    </source>
</evidence>
<comment type="subcellular location">
    <subcellularLocation>
        <location evidence="1 6">Secreted</location>
    </subcellularLocation>
</comment>
<dbReference type="PANTHER" id="PTHR31232">
    <property type="match status" value="1"/>
</dbReference>
<keyword evidence="8" id="KW-1185">Reference proteome</keyword>
<evidence type="ECO:0000256" key="5">
    <source>
        <dbReference type="ARBA" id="ARBA00022729"/>
    </source>
</evidence>
<evidence type="ECO:0000256" key="4">
    <source>
        <dbReference type="ARBA" id="ARBA00022525"/>
    </source>
</evidence>
<dbReference type="EMBL" id="JAAMPC010000006">
    <property type="protein sequence ID" value="KAG2306110.1"/>
    <property type="molecule type" value="Genomic_DNA"/>
</dbReference>
<gene>
    <name evidence="7" type="ORF">Bca52824_025858</name>
</gene>
<evidence type="ECO:0000313" key="7">
    <source>
        <dbReference type="EMBL" id="KAG2306110.1"/>
    </source>
</evidence>
<sequence length="176" mass="20930">MKHLIIFILTITYFWPHEACVKNRILLHNELGPGRLLRFHCYSTYNDLGFKNLNFNDTPYVIEFHDSWVFLTKWVCLLRQGANMEYFYNIQVYKAGHTLIPKCGQIRVWTAKLDGIYFSRNLDTPPFKVLLHSFIMPPLVEWKNRVGHYRKFVFDNIYRKLLLLLLLLLLLSSSSS</sequence>
<evidence type="ECO:0000256" key="3">
    <source>
        <dbReference type="ARBA" id="ARBA00022471"/>
    </source>
</evidence>
<evidence type="ECO:0000256" key="6">
    <source>
        <dbReference type="RuleBase" id="RU367044"/>
    </source>
</evidence>
<keyword evidence="3 6" id="KW-0713">Self-incompatibility</keyword>
<dbReference type="GO" id="GO:0005576">
    <property type="term" value="C:extracellular region"/>
    <property type="evidence" value="ECO:0007669"/>
    <property type="project" value="UniProtKB-SubCell"/>
</dbReference>
<dbReference type="Pfam" id="PF05938">
    <property type="entry name" value="Self-incomp_S1"/>
    <property type="match status" value="1"/>
</dbReference>
<dbReference type="PANTHER" id="PTHR31232:SF62">
    <property type="entry name" value="S-PROTEIN HOMOLOG"/>
    <property type="match status" value="1"/>
</dbReference>
<evidence type="ECO:0000256" key="1">
    <source>
        <dbReference type="ARBA" id="ARBA00004613"/>
    </source>
</evidence>
<dbReference type="GO" id="GO:0060320">
    <property type="term" value="P:rejection of self pollen"/>
    <property type="evidence" value="ECO:0007669"/>
    <property type="project" value="UniProtKB-KW"/>
</dbReference>
<name>A0A8X7SGE4_BRACI</name>
<keyword evidence="5 6" id="KW-0732">Signal</keyword>
<dbReference type="InterPro" id="IPR010264">
    <property type="entry name" value="Self-incomp_S1"/>
</dbReference>
<keyword evidence="4 6" id="KW-0964">Secreted</keyword>
<protein>
    <recommendedName>
        <fullName evidence="6">S-protein homolog</fullName>
    </recommendedName>
</protein>
<dbReference type="Proteomes" id="UP000886595">
    <property type="component" value="Unassembled WGS sequence"/>
</dbReference>
<dbReference type="AlphaFoldDB" id="A0A8X7SGE4"/>
<proteinExistence type="inferred from homology"/>
<accession>A0A8X7SGE4</accession>
<feature type="signal peptide" evidence="6">
    <location>
        <begin position="1"/>
        <end position="19"/>
    </location>
</feature>
<evidence type="ECO:0000313" key="8">
    <source>
        <dbReference type="Proteomes" id="UP000886595"/>
    </source>
</evidence>
<reference evidence="7 8" key="1">
    <citation type="submission" date="2020-02" db="EMBL/GenBank/DDBJ databases">
        <authorList>
            <person name="Ma Q."/>
            <person name="Huang Y."/>
            <person name="Song X."/>
            <person name="Pei D."/>
        </authorList>
    </citation>
    <scope>NUCLEOTIDE SEQUENCE [LARGE SCALE GENOMIC DNA]</scope>
    <source>
        <strain evidence="7">Sxm20200214</strain>
        <tissue evidence="7">Leaf</tissue>
    </source>
</reference>